<reference evidence="1 2" key="1">
    <citation type="submission" date="2015-10" db="EMBL/GenBank/DDBJ databases">
        <title>Metagenome-Assembled Genomes uncover a global brackish microbiome.</title>
        <authorList>
            <person name="Hugerth L.W."/>
            <person name="Larsson J."/>
            <person name="Alneberg J."/>
            <person name="Lindh M.V."/>
            <person name="Legrand C."/>
            <person name="Pinhassi J."/>
            <person name="Andersson A.F."/>
        </authorList>
    </citation>
    <scope>NUCLEOTIDE SEQUENCE [LARGE SCALE GENOMIC DNA]</scope>
    <source>
        <strain evidence="1">BACL4 MAG-120507-bin80</strain>
    </source>
</reference>
<dbReference type="InterPro" id="IPR036390">
    <property type="entry name" value="WH_DNA-bd_sf"/>
</dbReference>
<dbReference type="InterPro" id="IPR036388">
    <property type="entry name" value="WH-like_DNA-bd_sf"/>
</dbReference>
<evidence type="ECO:0000313" key="1">
    <source>
        <dbReference type="EMBL" id="KRO70694.1"/>
    </source>
</evidence>
<dbReference type="Gene3D" id="1.10.10.10">
    <property type="entry name" value="Winged helix-like DNA-binding domain superfamily/Winged helix DNA-binding domain"/>
    <property type="match status" value="1"/>
</dbReference>
<accession>A0A0R2S7G8</accession>
<gene>
    <name evidence="1" type="ORF">ABR69_00960</name>
</gene>
<protein>
    <recommendedName>
        <fullName evidence="3">HTH marR-type domain-containing protein</fullName>
    </recommendedName>
</protein>
<comment type="caution">
    <text evidence="1">The sequence shown here is derived from an EMBL/GenBank/DDBJ whole genome shotgun (WGS) entry which is preliminary data.</text>
</comment>
<name>A0A0R2S7G8_9GAMM</name>
<dbReference type="AlphaFoldDB" id="A0A0R2S7G8"/>
<organism evidence="1 2">
    <name type="scientific">OM182 bacterium BACL3 MAG-120507-bin80</name>
    <dbReference type="NCBI Taxonomy" id="1655577"/>
    <lineage>
        <taxon>Bacteria</taxon>
        <taxon>Pseudomonadati</taxon>
        <taxon>Pseudomonadota</taxon>
        <taxon>Gammaproteobacteria</taxon>
        <taxon>OMG group</taxon>
        <taxon>OM182 clade</taxon>
    </lineage>
</organism>
<dbReference type="Proteomes" id="UP000051934">
    <property type="component" value="Unassembled WGS sequence"/>
</dbReference>
<evidence type="ECO:0000313" key="2">
    <source>
        <dbReference type="Proteomes" id="UP000051934"/>
    </source>
</evidence>
<dbReference type="EMBL" id="LIBB01000302">
    <property type="protein sequence ID" value="KRO70694.1"/>
    <property type="molecule type" value="Genomic_DNA"/>
</dbReference>
<proteinExistence type="predicted"/>
<evidence type="ECO:0008006" key="3">
    <source>
        <dbReference type="Google" id="ProtNLM"/>
    </source>
</evidence>
<dbReference type="SUPFAM" id="SSF46785">
    <property type="entry name" value="Winged helix' DNA-binding domain"/>
    <property type="match status" value="1"/>
</dbReference>
<sequence length="114" mass="13015">MKKDLPYLRFLNLARALEEMPKFPALDAVESGLLNACSIAWYQDRKLATMEALEAMPEISQRTKHSRLRILADKGMIKVESDEYDARVKYVVPTALALKYYETLGKYLAKSQAT</sequence>